<dbReference type="Pfam" id="PF07872">
    <property type="entry name" value="DUF1659"/>
    <property type="match status" value="1"/>
</dbReference>
<evidence type="ECO:0000313" key="3">
    <source>
        <dbReference type="Proteomes" id="UP000366051"/>
    </source>
</evidence>
<protein>
    <recommendedName>
        <fullName evidence="1">DUF1659 domain-containing protein</fullName>
    </recommendedName>
</protein>
<organism evidence="2 3">
    <name type="scientific">Heliorestis convoluta</name>
    <dbReference type="NCBI Taxonomy" id="356322"/>
    <lineage>
        <taxon>Bacteria</taxon>
        <taxon>Bacillati</taxon>
        <taxon>Bacillota</taxon>
        <taxon>Clostridia</taxon>
        <taxon>Eubacteriales</taxon>
        <taxon>Heliobacteriaceae</taxon>
        <taxon>Heliorestis</taxon>
    </lineage>
</organism>
<reference evidence="3" key="1">
    <citation type="submission" date="2019-11" db="EMBL/GenBank/DDBJ databases">
        <title>Genome sequence of Heliorestis convoluta strain HH, an alkaliphilic and minimalistic phototrophic bacterium from a soda lake in Egypt.</title>
        <authorList>
            <person name="Dewey E.D."/>
            <person name="Stokes L.M."/>
            <person name="Burchell B.M."/>
            <person name="Shaffer K.N."/>
            <person name="Huntington A.M."/>
            <person name="Baker J.M."/>
            <person name="Nadendla S."/>
            <person name="Giglio M.G."/>
            <person name="Touchman J.W."/>
            <person name="Blankenship R.E."/>
            <person name="Madigan M.T."/>
            <person name="Sattley W.M."/>
        </authorList>
    </citation>
    <scope>NUCLEOTIDE SEQUENCE [LARGE SCALE GENOMIC DNA]</scope>
    <source>
        <strain evidence="3">HH</strain>
    </source>
</reference>
<dbReference type="Proteomes" id="UP000366051">
    <property type="component" value="Chromosome"/>
</dbReference>
<accession>A0A5Q2N3Q6</accession>
<dbReference type="EMBL" id="CP045875">
    <property type="protein sequence ID" value="QGG47215.1"/>
    <property type="molecule type" value="Genomic_DNA"/>
</dbReference>
<dbReference type="RefSeq" id="WP_153724643.1">
    <property type="nucleotide sequence ID" value="NZ_CP045875.1"/>
</dbReference>
<dbReference type="OrthoDB" id="1954703at2"/>
<dbReference type="KEGG" id="hcv:FTV88_1063"/>
<dbReference type="AlphaFoldDB" id="A0A5Q2N3Q6"/>
<keyword evidence="3" id="KW-1185">Reference proteome</keyword>
<proteinExistence type="predicted"/>
<evidence type="ECO:0000259" key="1">
    <source>
        <dbReference type="Pfam" id="PF07872"/>
    </source>
</evidence>
<dbReference type="InterPro" id="IPR012454">
    <property type="entry name" value="DUF1659"/>
</dbReference>
<name>A0A5Q2N3Q6_9FIRM</name>
<gene>
    <name evidence="2" type="ORF">FTV88_1063</name>
</gene>
<sequence>MSVNTTTAMSTLRIVVLGQTLDDGTLQLQNRDFRGLKPVASNEDVYEVAHLLASLMDHPLEEVQRIDVNNLVSA</sequence>
<feature type="domain" description="DUF1659" evidence="1">
    <location>
        <begin position="3"/>
        <end position="72"/>
    </location>
</feature>
<evidence type="ECO:0000313" key="2">
    <source>
        <dbReference type="EMBL" id="QGG47215.1"/>
    </source>
</evidence>